<feature type="domain" description="DUF397" evidence="1">
    <location>
        <begin position="6"/>
        <end position="72"/>
    </location>
</feature>
<keyword evidence="3" id="KW-1185">Reference proteome</keyword>
<protein>
    <recommendedName>
        <fullName evidence="1">DUF397 domain-containing protein</fullName>
    </recommendedName>
</protein>
<reference evidence="2 3" key="1">
    <citation type="submission" date="2020-08" db="EMBL/GenBank/DDBJ databases">
        <title>Sequencing the genomes of 1000 actinobacteria strains.</title>
        <authorList>
            <person name="Klenk H.-P."/>
        </authorList>
    </citation>
    <scope>NUCLEOTIDE SEQUENCE [LARGE SCALE GENOMIC DNA]</scope>
    <source>
        <strain evidence="2 3">DSM 43023</strain>
    </source>
</reference>
<dbReference type="AlphaFoldDB" id="A0A7W7WCC8"/>
<gene>
    <name evidence="2" type="ORF">FHR32_006878</name>
</gene>
<accession>A0A7W7WCC8</accession>
<evidence type="ECO:0000313" key="2">
    <source>
        <dbReference type="EMBL" id="MBB4942492.1"/>
    </source>
</evidence>
<dbReference type="InterPro" id="IPR007278">
    <property type="entry name" value="DUF397"/>
</dbReference>
<comment type="caution">
    <text evidence="2">The sequence shown here is derived from an EMBL/GenBank/DDBJ whole genome shotgun (WGS) entry which is preliminary data.</text>
</comment>
<organism evidence="2 3">
    <name type="scientific">Streptosporangium album</name>
    <dbReference type="NCBI Taxonomy" id="47479"/>
    <lineage>
        <taxon>Bacteria</taxon>
        <taxon>Bacillati</taxon>
        <taxon>Actinomycetota</taxon>
        <taxon>Actinomycetes</taxon>
        <taxon>Streptosporangiales</taxon>
        <taxon>Streptosporangiaceae</taxon>
        <taxon>Streptosporangium</taxon>
    </lineage>
</organism>
<proteinExistence type="predicted"/>
<dbReference type="Proteomes" id="UP000534286">
    <property type="component" value="Unassembled WGS sequence"/>
</dbReference>
<dbReference type="RefSeq" id="WP_184758440.1">
    <property type="nucleotide sequence ID" value="NZ_BAABEK010000012.1"/>
</dbReference>
<dbReference type="EMBL" id="JACHJU010000003">
    <property type="protein sequence ID" value="MBB4942492.1"/>
    <property type="molecule type" value="Genomic_DNA"/>
</dbReference>
<dbReference type="Pfam" id="PF04149">
    <property type="entry name" value="DUF397"/>
    <property type="match status" value="1"/>
</dbReference>
<sequence length="79" mass="8473">MDLSKAQWHKSSFSGNNGGNCVEVAELKDVVDGPGHKAGHTDLIAVRDSKDPEGPKLFFTPAEWDAFVNGVKASEFDLG</sequence>
<evidence type="ECO:0000313" key="3">
    <source>
        <dbReference type="Proteomes" id="UP000534286"/>
    </source>
</evidence>
<evidence type="ECO:0000259" key="1">
    <source>
        <dbReference type="Pfam" id="PF04149"/>
    </source>
</evidence>
<name>A0A7W7WCC8_9ACTN</name>